<evidence type="ECO:0000256" key="2">
    <source>
        <dbReference type="SAM" id="MobiDB-lite"/>
    </source>
</evidence>
<organism evidence="3 4">
    <name type="scientific">Tetraparma gracilis</name>
    <dbReference type="NCBI Taxonomy" id="2962635"/>
    <lineage>
        <taxon>Eukaryota</taxon>
        <taxon>Sar</taxon>
        <taxon>Stramenopiles</taxon>
        <taxon>Ochrophyta</taxon>
        <taxon>Bolidophyceae</taxon>
        <taxon>Parmales</taxon>
        <taxon>Triparmaceae</taxon>
        <taxon>Tetraparma</taxon>
    </lineage>
</organism>
<accession>A0ABQ6MN86</accession>
<feature type="non-terminal residue" evidence="3">
    <location>
        <position position="1"/>
    </location>
</feature>
<sequence length="236" mass="26261">YLHKRAFMSQQEIMATKIQCQFRARRDRIRMAQMRRERGSLVATTSQWGESENGLALLVDLNTFGSKYSFSNVMAFTVPPSAAQAEAAKPKPNTMVGGFSRAFEEDIDSENEELLDELQGTSATIAQQLARIEVMAETLEEDFAKTSDELVKFKEALAENGGDIRNTKVAQRMRMMDKENRGRRGNEDAAADASSATKTWGRGGGGKRGGADWGTEAEDDLKECWGLIDELTKQLY</sequence>
<feature type="coiled-coil region" evidence="1">
    <location>
        <begin position="129"/>
        <end position="156"/>
    </location>
</feature>
<dbReference type="Proteomes" id="UP001165060">
    <property type="component" value="Unassembled WGS sequence"/>
</dbReference>
<name>A0ABQ6MN86_9STRA</name>
<evidence type="ECO:0000313" key="4">
    <source>
        <dbReference type="Proteomes" id="UP001165060"/>
    </source>
</evidence>
<keyword evidence="1" id="KW-0175">Coiled coil</keyword>
<evidence type="ECO:0000313" key="3">
    <source>
        <dbReference type="EMBL" id="GMI28968.1"/>
    </source>
</evidence>
<comment type="caution">
    <text evidence="3">The sequence shown here is derived from an EMBL/GenBank/DDBJ whole genome shotgun (WGS) entry which is preliminary data.</text>
</comment>
<dbReference type="PROSITE" id="PS50096">
    <property type="entry name" value="IQ"/>
    <property type="match status" value="1"/>
</dbReference>
<feature type="compositionally biased region" description="Gly residues" evidence="2">
    <location>
        <begin position="201"/>
        <end position="212"/>
    </location>
</feature>
<reference evidence="3 4" key="1">
    <citation type="journal article" date="2023" name="Commun. Biol.">
        <title>Genome analysis of Parmales, the sister group of diatoms, reveals the evolutionary specialization of diatoms from phago-mixotrophs to photoautotrophs.</title>
        <authorList>
            <person name="Ban H."/>
            <person name="Sato S."/>
            <person name="Yoshikawa S."/>
            <person name="Yamada K."/>
            <person name="Nakamura Y."/>
            <person name="Ichinomiya M."/>
            <person name="Sato N."/>
            <person name="Blanc-Mathieu R."/>
            <person name="Endo H."/>
            <person name="Kuwata A."/>
            <person name="Ogata H."/>
        </authorList>
    </citation>
    <scope>NUCLEOTIDE SEQUENCE [LARGE SCALE GENOMIC DNA]</scope>
</reference>
<dbReference type="EMBL" id="BRYB01001582">
    <property type="protein sequence ID" value="GMI28968.1"/>
    <property type="molecule type" value="Genomic_DNA"/>
</dbReference>
<feature type="compositionally biased region" description="Basic and acidic residues" evidence="2">
    <location>
        <begin position="178"/>
        <end position="187"/>
    </location>
</feature>
<evidence type="ECO:0000256" key="1">
    <source>
        <dbReference type="SAM" id="Coils"/>
    </source>
</evidence>
<feature type="region of interest" description="Disordered" evidence="2">
    <location>
        <begin position="178"/>
        <end position="215"/>
    </location>
</feature>
<gene>
    <name evidence="3" type="ORF">TeGR_g13479</name>
</gene>
<feature type="compositionally biased region" description="Low complexity" evidence="2">
    <location>
        <begin position="191"/>
        <end position="200"/>
    </location>
</feature>
<keyword evidence="4" id="KW-1185">Reference proteome</keyword>
<proteinExistence type="predicted"/>
<protein>
    <submittedName>
        <fullName evidence="3">Uncharacterized protein</fullName>
    </submittedName>
</protein>